<keyword evidence="9" id="KW-1133">Transmembrane helix</keyword>
<dbReference type="GO" id="GO:0016020">
    <property type="term" value="C:membrane"/>
    <property type="evidence" value="ECO:0007669"/>
    <property type="project" value="InterPro"/>
</dbReference>
<dbReference type="PANTHER" id="PTHR24421:SF10">
    <property type="entry name" value="NITRATE_NITRITE SENSOR PROTEIN NARQ"/>
    <property type="match status" value="1"/>
</dbReference>
<evidence type="ECO:0000313" key="11">
    <source>
        <dbReference type="EMBL" id="MBW4467315.1"/>
    </source>
</evidence>
<dbReference type="GO" id="GO:0046983">
    <property type="term" value="F:protein dimerization activity"/>
    <property type="evidence" value="ECO:0007669"/>
    <property type="project" value="InterPro"/>
</dbReference>
<dbReference type="SUPFAM" id="SSF55874">
    <property type="entry name" value="ATPase domain of HSP90 chaperone/DNA topoisomerase II/histidine kinase"/>
    <property type="match status" value="1"/>
</dbReference>
<dbReference type="PROSITE" id="PS50109">
    <property type="entry name" value="HIS_KIN"/>
    <property type="match status" value="1"/>
</dbReference>
<keyword evidence="8" id="KW-0902">Two-component regulatory system</keyword>
<evidence type="ECO:0000313" key="12">
    <source>
        <dbReference type="Proteomes" id="UP000707356"/>
    </source>
</evidence>
<evidence type="ECO:0000256" key="3">
    <source>
        <dbReference type="ARBA" id="ARBA00022553"/>
    </source>
</evidence>
<dbReference type="InterPro" id="IPR036890">
    <property type="entry name" value="HATPase_C_sf"/>
</dbReference>
<dbReference type="Proteomes" id="UP000707356">
    <property type="component" value="Unassembled WGS sequence"/>
</dbReference>
<dbReference type="Pfam" id="PF07730">
    <property type="entry name" value="HisKA_3"/>
    <property type="match status" value="1"/>
</dbReference>
<evidence type="ECO:0000256" key="5">
    <source>
        <dbReference type="ARBA" id="ARBA00022741"/>
    </source>
</evidence>
<keyword evidence="9" id="KW-0472">Membrane</keyword>
<dbReference type="InterPro" id="IPR011712">
    <property type="entry name" value="Sig_transdc_His_kin_sub3_dim/P"/>
</dbReference>
<evidence type="ECO:0000256" key="6">
    <source>
        <dbReference type="ARBA" id="ARBA00022777"/>
    </source>
</evidence>
<dbReference type="CDD" id="cd16917">
    <property type="entry name" value="HATPase_UhpB-NarQ-NarX-like"/>
    <property type="match status" value="1"/>
</dbReference>
<dbReference type="AlphaFoldDB" id="A0A951PDY8"/>
<sequence>MRNPMRIQLKAQPQPFRFLLYTEWLMLGSCGLMAAIEAWQRQSIPVQHILILVALSIMGWMMPSGKTPMRYLYTAVEIGLIFYGTTLGYLHILPTLYLIVLIRSCFLFEPPGHWIVAGLSMLMYLVHQMQYIRRLTPLMLNGAEQQQIWMHQVAEVLMFGLGMFFVSQLVHTLLSERQTQEDLASAHEQLQQYSLKVEDLAAVQERNRIAREIHDSLGHALTTLNVQLQTAVKLWAHSPTEAKPFLEQAHRLGTVAMQEVRQSVHALRADAEAEIPLEQAIAELLQDFGQSTGISVTPEIDLHCLLPHPVSKTLYRVIQEALTNICKHAQASSVELYLRQMPDCVWLTITDNGRGFKLPTRNTGFGLQSMQERVTALDGAFHIETQSGAGCRISVELPLETRQIQREAR</sequence>
<dbReference type="InterPro" id="IPR005467">
    <property type="entry name" value="His_kinase_dom"/>
</dbReference>
<keyword evidence="3" id="KW-0597">Phosphoprotein</keyword>
<proteinExistence type="predicted"/>
<comment type="caution">
    <text evidence="11">The sequence shown here is derived from an EMBL/GenBank/DDBJ whole genome shotgun (WGS) entry which is preliminary data.</text>
</comment>
<evidence type="ECO:0000256" key="7">
    <source>
        <dbReference type="ARBA" id="ARBA00022840"/>
    </source>
</evidence>
<keyword evidence="5" id="KW-0547">Nucleotide-binding</keyword>
<evidence type="ECO:0000256" key="4">
    <source>
        <dbReference type="ARBA" id="ARBA00022679"/>
    </source>
</evidence>
<comment type="catalytic activity">
    <reaction evidence="1">
        <text>ATP + protein L-histidine = ADP + protein N-phospho-L-histidine.</text>
        <dbReference type="EC" id="2.7.13.3"/>
    </reaction>
</comment>
<gene>
    <name evidence="11" type="ORF">KME07_17960</name>
</gene>
<dbReference type="GO" id="GO:0005524">
    <property type="term" value="F:ATP binding"/>
    <property type="evidence" value="ECO:0007669"/>
    <property type="project" value="UniProtKB-KW"/>
</dbReference>
<feature type="transmembrane region" description="Helical" evidence="9">
    <location>
        <begin position="71"/>
        <end position="92"/>
    </location>
</feature>
<keyword evidence="7" id="KW-0067">ATP-binding</keyword>
<dbReference type="Gene3D" id="3.30.565.10">
    <property type="entry name" value="Histidine kinase-like ATPase, C-terminal domain"/>
    <property type="match status" value="1"/>
</dbReference>
<keyword evidence="9" id="KW-0812">Transmembrane</keyword>
<dbReference type="InterPro" id="IPR003594">
    <property type="entry name" value="HATPase_dom"/>
</dbReference>
<accession>A0A951PDY8</accession>
<feature type="transmembrane region" description="Helical" evidence="9">
    <location>
        <begin position="112"/>
        <end position="132"/>
    </location>
</feature>
<feature type="transmembrane region" description="Helical" evidence="9">
    <location>
        <begin position="45"/>
        <end position="62"/>
    </location>
</feature>
<evidence type="ECO:0000256" key="8">
    <source>
        <dbReference type="ARBA" id="ARBA00023012"/>
    </source>
</evidence>
<feature type="transmembrane region" description="Helical" evidence="9">
    <location>
        <begin position="153"/>
        <end position="174"/>
    </location>
</feature>
<dbReference type="InterPro" id="IPR050482">
    <property type="entry name" value="Sensor_HK_TwoCompSys"/>
</dbReference>
<dbReference type="SMART" id="SM00387">
    <property type="entry name" value="HATPase_c"/>
    <property type="match status" value="1"/>
</dbReference>
<evidence type="ECO:0000256" key="2">
    <source>
        <dbReference type="ARBA" id="ARBA00012438"/>
    </source>
</evidence>
<organism evidence="11 12">
    <name type="scientific">Pegethrix bostrychoides GSE-TBD4-15B</name>
    <dbReference type="NCBI Taxonomy" id="2839662"/>
    <lineage>
        <taxon>Bacteria</taxon>
        <taxon>Bacillati</taxon>
        <taxon>Cyanobacteriota</taxon>
        <taxon>Cyanophyceae</taxon>
        <taxon>Oculatellales</taxon>
        <taxon>Oculatellaceae</taxon>
        <taxon>Pegethrix</taxon>
    </lineage>
</organism>
<reference evidence="11" key="1">
    <citation type="submission" date="2021-05" db="EMBL/GenBank/DDBJ databases">
        <authorList>
            <person name="Pietrasiak N."/>
            <person name="Ward R."/>
            <person name="Stajich J.E."/>
            <person name="Kurbessoian T."/>
        </authorList>
    </citation>
    <scope>NUCLEOTIDE SEQUENCE</scope>
    <source>
        <strain evidence="11">GSE-TBD4-15B</strain>
    </source>
</reference>
<dbReference type="Pfam" id="PF02518">
    <property type="entry name" value="HATPase_c"/>
    <property type="match status" value="1"/>
</dbReference>
<dbReference type="Gene3D" id="1.20.5.1930">
    <property type="match status" value="1"/>
</dbReference>
<protein>
    <recommendedName>
        <fullName evidence="2">histidine kinase</fullName>
        <ecNumber evidence="2">2.7.13.3</ecNumber>
    </recommendedName>
</protein>
<feature type="domain" description="Histidine kinase" evidence="10">
    <location>
        <begin position="314"/>
        <end position="401"/>
    </location>
</feature>
<dbReference type="GO" id="GO:0000155">
    <property type="term" value="F:phosphorelay sensor kinase activity"/>
    <property type="evidence" value="ECO:0007669"/>
    <property type="project" value="InterPro"/>
</dbReference>
<name>A0A951PDY8_9CYAN</name>
<reference evidence="11" key="2">
    <citation type="journal article" date="2022" name="Microbiol. Resour. Announc.">
        <title>Metagenome Sequencing to Explore Phylogenomics of Terrestrial Cyanobacteria.</title>
        <authorList>
            <person name="Ward R.D."/>
            <person name="Stajich J.E."/>
            <person name="Johansen J.R."/>
            <person name="Huntemann M."/>
            <person name="Clum A."/>
            <person name="Foster B."/>
            <person name="Foster B."/>
            <person name="Roux S."/>
            <person name="Palaniappan K."/>
            <person name="Varghese N."/>
            <person name="Mukherjee S."/>
            <person name="Reddy T.B.K."/>
            <person name="Daum C."/>
            <person name="Copeland A."/>
            <person name="Chen I.A."/>
            <person name="Ivanova N.N."/>
            <person name="Kyrpides N.C."/>
            <person name="Shapiro N."/>
            <person name="Eloe-Fadrosh E.A."/>
            <person name="Pietrasiak N."/>
        </authorList>
    </citation>
    <scope>NUCLEOTIDE SEQUENCE</scope>
    <source>
        <strain evidence="11">GSE-TBD4-15B</strain>
    </source>
</reference>
<dbReference type="EC" id="2.7.13.3" evidence="2"/>
<keyword evidence="6 11" id="KW-0418">Kinase</keyword>
<keyword evidence="4" id="KW-0808">Transferase</keyword>
<feature type="transmembrane region" description="Helical" evidence="9">
    <location>
        <begin position="20"/>
        <end position="39"/>
    </location>
</feature>
<evidence type="ECO:0000259" key="10">
    <source>
        <dbReference type="PROSITE" id="PS50109"/>
    </source>
</evidence>
<dbReference type="EMBL" id="JAHHHV010000075">
    <property type="protein sequence ID" value="MBW4467315.1"/>
    <property type="molecule type" value="Genomic_DNA"/>
</dbReference>
<dbReference type="PANTHER" id="PTHR24421">
    <property type="entry name" value="NITRATE/NITRITE SENSOR PROTEIN NARX-RELATED"/>
    <property type="match status" value="1"/>
</dbReference>
<evidence type="ECO:0000256" key="9">
    <source>
        <dbReference type="SAM" id="Phobius"/>
    </source>
</evidence>
<evidence type="ECO:0000256" key="1">
    <source>
        <dbReference type="ARBA" id="ARBA00000085"/>
    </source>
</evidence>